<dbReference type="PANTHER" id="PTHR23409:SF18">
    <property type="entry name" value="RIBONUCLEOSIDE-DIPHOSPHATE REDUCTASE SUBUNIT M2"/>
    <property type="match status" value="1"/>
</dbReference>
<dbReference type="Gene3D" id="1.10.620.20">
    <property type="entry name" value="Ribonucleotide Reductase, subunit A"/>
    <property type="match status" value="1"/>
</dbReference>
<name>A0A9Q0JKM1_9ROSI</name>
<sequence length="124" mass="14215">MPSIHDEHELLLADNLDRFCMLPIDYPKIWEMYKKAEASFWMTEEVDPRQWEALTPDEKHFISHVLSFFAASDGIVFEDLAGRFVKEVQVAEARAFYGFQIAIENIQAAVGVAIKSHGGDVLQW</sequence>
<proteinExistence type="predicted"/>
<reference evidence="1" key="1">
    <citation type="submission" date="2022-02" db="EMBL/GenBank/DDBJ databases">
        <authorList>
            <person name="Henning P.M."/>
            <person name="McCubbin A.G."/>
            <person name="Shore J.S."/>
        </authorList>
    </citation>
    <scope>NUCLEOTIDE SEQUENCE</scope>
    <source>
        <strain evidence="1">F60SS</strain>
        <tissue evidence="1">Leaves</tissue>
    </source>
</reference>
<dbReference type="Proteomes" id="UP001141552">
    <property type="component" value="Unassembled WGS sequence"/>
</dbReference>
<dbReference type="PANTHER" id="PTHR23409">
    <property type="entry name" value="RIBONUCLEOSIDE-DIPHOSPHATE REDUCTASE SMALL CHAIN"/>
    <property type="match status" value="1"/>
</dbReference>
<evidence type="ECO:0000313" key="2">
    <source>
        <dbReference type="Proteomes" id="UP001141552"/>
    </source>
</evidence>
<gene>
    <name evidence="1" type="ORF">Tsubulata_006062</name>
</gene>
<accession>A0A9Q0JKM1</accession>
<dbReference type="EMBL" id="JAKUCV010001934">
    <property type="protein sequence ID" value="KAJ4844472.1"/>
    <property type="molecule type" value="Genomic_DNA"/>
</dbReference>
<keyword evidence="2" id="KW-1185">Reference proteome</keyword>
<dbReference type="SUPFAM" id="SSF47240">
    <property type="entry name" value="Ferritin-like"/>
    <property type="match status" value="1"/>
</dbReference>
<dbReference type="GO" id="GO:0009263">
    <property type="term" value="P:deoxyribonucleotide biosynthetic process"/>
    <property type="evidence" value="ECO:0007669"/>
    <property type="project" value="InterPro"/>
</dbReference>
<dbReference type="InterPro" id="IPR009078">
    <property type="entry name" value="Ferritin-like_SF"/>
</dbReference>
<dbReference type="GO" id="GO:0016491">
    <property type="term" value="F:oxidoreductase activity"/>
    <property type="evidence" value="ECO:0007669"/>
    <property type="project" value="InterPro"/>
</dbReference>
<dbReference type="AlphaFoldDB" id="A0A9Q0JKM1"/>
<dbReference type="Pfam" id="PF00268">
    <property type="entry name" value="Ribonuc_red_sm"/>
    <property type="match status" value="1"/>
</dbReference>
<dbReference type="InterPro" id="IPR012348">
    <property type="entry name" value="RNR-like"/>
</dbReference>
<protein>
    <submittedName>
        <fullName evidence="1">Uncharacterized protein</fullName>
    </submittedName>
</protein>
<comment type="caution">
    <text evidence="1">The sequence shown here is derived from an EMBL/GenBank/DDBJ whole genome shotgun (WGS) entry which is preliminary data.</text>
</comment>
<evidence type="ECO:0000313" key="1">
    <source>
        <dbReference type="EMBL" id="KAJ4844472.1"/>
    </source>
</evidence>
<dbReference type="OrthoDB" id="10248373at2759"/>
<organism evidence="1 2">
    <name type="scientific">Turnera subulata</name>
    <dbReference type="NCBI Taxonomy" id="218843"/>
    <lineage>
        <taxon>Eukaryota</taxon>
        <taxon>Viridiplantae</taxon>
        <taxon>Streptophyta</taxon>
        <taxon>Embryophyta</taxon>
        <taxon>Tracheophyta</taxon>
        <taxon>Spermatophyta</taxon>
        <taxon>Magnoliopsida</taxon>
        <taxon>eudicotyledons</taxon>
        <taxon>Gunneridae</taxon>
        <taxon>Pentapetalae</taxon>
        <taxon>rosids</taxon>
        <taxon>fabids</taxon>
        <taxon>Malpighiales</taxon>
        <taxon>Passifloraceae</taxon>
        <taxon>Turnera</taxon>
    </lineage>
</organism>
<dbReference type="InterPro" id="IPR000358">
    <property type="entry name" value="RNR_small_fam"/>
</dbReference>
<reference evidence="1" key="2">
    <citation type="journal article" date="2023" name="Plants (Basel)">
        <title>Annotation of the Turnera subulata (Passifloraceae) Draft Genome Reveals the S-Locus Evolved after the Divergence of Turneroideae from Passifloroideae in a Stepwise Manner.</title>
        <authorList>
            <person name="Henning P.M."/>
            <person name="Roalson E.H."/>
            <person name="Mir W."/>
            <person name="McCubbin A.G."/>
            <person name="Shore J.S."/>
        </authorList>
    </citation>
    <scope>NUCLEOTIDE SEQUENCE</scope>
    <source>
        <strain evidence="1">F60SS</strain>
    </source>
</reference>